<comment type="caution">
    <text evidence="1">The sequence shown here is derived from an EMBL/GenBank/DDBJ whole genome shotgun (WGS) entry which is preliminary data.</text>
</comment>
<dbReference type="OrthoDB" id="416217at2759"/>
<dbReference type="EMBL" id="AMGV01000014">
    <property type="protein sequence ID" value="KEF53173.1"/>
    <property type="molecule type" value="Genomic_DNA"/>
</dbReference>
<protein>
    <recommendedName>
        <fullName evidence="3">C2H2-type domain-containing protein</fullName>
    </recommendedName>
</protein>
<dbReference type="GeneID" id="25285525"/>
<dbReference type="PANTHER" id="PTHR47657">
    <property type="entry name" value="STEROL REGULATORY ELEMENT-BINDING PROTEIN ECM22"/>
    <property type="match status" value="1"/>
</dbReference>
<evidence type="ECO:0008006" key="3">
    <source>
        <dbReference type="Google" id="ProtNLM"/>
    </source>
</evidence>
<proteinExistence type="predicted"/>
<name>A0A072P1M3_9EURO</name>
<dbReference type="Pfam" id="PF12013">
    <property type="entry name" value="OrsD"/>
    <property type="match status" value="1"/>
</dbReference>
<gene>
    <name evidence="1" type="ORF">A1O9_10621</name>
</gene>
<accession>A0A072P1M3</accession>
<reference evidence="1 2" key="1">
    <citation type="submission" date="2013-03" db="EMBL/GenBank/DDBJ databases">
        <title>The Genome Sequence of Exophiala aquamarina CBS 119918.</title>
        <authorList>
            <consortium name="The Broad Institute Genomics Platform"/>
            <person name="Cuomo C."/>
            <person name="de Hoog S."/>
            <person name="Gorbushina A."/>
            <person name="Walker B."/>
            <person name="Young S.K."/>
            <person name="Zeng Q."/>
            <person name="Gargeya S."/>
            <person name="Fitzgerald M."/>
            <person name="Haas B."/>
            <person name="Abouelleil A."/>
            <person name="Allen A.W."/>
            <person name="Alvarado L."/>
            <person name="Arachchi H.M."/>
            <person name="Berlin A.M."/>
            <person name="Chapman S.B."/>
            <person name="Gainer-Dewar J."/>
            <person name="Goldberg J."/>
            <person name="Griggs A."/>
            <person name="Gujja S."/>
            <person name="Hansen M."/>
            <person name="Howarth C."/>
            <person name="Imamovic A."/>
            <person name="Ireland A."/>
            <person name="Larimer J."/>
            <person name="McCowan C."/>
            <person name="Murphy C."/>
            <person name="Pearson M."/>
            <person name="Poon T.W."/>
            <person name="Priest M."/>
            <person name="Roberts A."/>
            <person name="Saif S."/>
            <person name="Shea T."/>
            <person name="Sisk P."/>
            <person name="Sykes S."/>
            <person name="Wortman J."/>
            <person name="Nusbaum C."/>
            <person name="Birren B."/>
        </authorList>
    </citation>
    <scope>NUCLEOTIDE SEQUENCE [LARGE SCALE GENOMIC DNA]</scope>
    <source>
        <strain evidence="1 2">CBS 119918</strain>
    </source>
</reference>
<dbReference type="AlphaFoldDB" id="A0A072P1M3"/>
<dbReference type="InterPro" id="IPR022698">
    <property type="entry name" value="OrsD"/>
</dbReference>
<dbReference type="HOGENOM" id="CLU_024934_8_0_1"/>
<evidence type="ECO:0000313" key="1">
    <source>
        <dbReference type="EMBL" id="KEF53173.1"/>
    </source>
</evidence>
<dbReference type="InterPro" id="IPR021858">
    <property type="entry name" value="Fun_TF"/>
</dbReference>
<dbReference type="PANTHER" id="PTHR47657:SF7">
    <property type="entry name" value="STEROL REGULATORY ELEMENT-BINDING PROTEIN ECM22"/>
    <property type="match status" value="1"/>
</dbReference>
<dbReference type="RefSeq" id="XP_013255763.1">
    <property type="nucleotide sequence ID" value="XM_013400309.1"/>
</dbReference>
<dbReference type="Proteomes" id="UP000027920">
    <property type="component" value="Unassembled WGS sequence"/>
</dbReference>
<keyword evidence="2" id="KW-1185">Reference proteome</keyword>
<sequence>MKPRRGERISLTPAQLFHPLPQYHVIVCTSCRFAVLPGAIPRHLKEIHGIRRAARRPFLDFAAKFDLRDNPESVIFPEAAEFPIPALPILDGLQCGSPNCLYLCVAEKRMQSHWRSAHGCPGVPAIDWKNAPLQTFFRGNLLRYFTKPSTDSALPPENGNQRQTPARADLRVTCLDPDMQLRELTLPFSDTALGCHTGCTAGLVLPPFEESLLQHYRNFTSRTIATDIETEAMWGDALIHMAYHHDFLMNALLALAALHLAQGDEMDPPVDRRNYLLAASKFQDIAMAPFRVAVADANKANCHAILAFTHLLVLYCFATERRDENLLLVVEQRDDITPLWLHFLRTGCAMLCSVWEVLEIGPVGALAAAWEKQFDLPVAIDALISKNLEDLLELVPPPWSADAWSDDECIEYHDGSALDRMGCLTHMANQVAQPIHGHACRFSSWGIDSSCTLLGVA</sequence>
<dbReference type="Pfam" id="PF11951">
    <property type="entry name" value="Fungal_trans_2"/>
    <property type="match status" value="1"/>
</dbReference>
<dbReference type="VEuPathDB" id="FungiDB:A1O9_10621"/>
<dbReference type="InterPro" id="IPR052400">
    <property type="entry name" value="Zn2-C6_fungal_TF"/>
</dbReference>
<dbReference type="GO" id="GO:0000981">
    <property type="term" value="F:DNA-binding transcription factor activity, RNA polymerase II-specific"/>
    <property type="evidence" value="ECO:0007669"/>
    <property type="project" value="TreeGrafter"/>
</dbReference>
<organism evidence="1 2">
    <name type="scientific">Exophiala aquamarina CBS 119918</name>
    <dbReference type="NCBI Taxonomy" id="1182545"/>
    <lineage>
        <taxon>Eukaryota</taxon>
        <taxon>Fungi</taxon>
        <taxon>Dikarya</taxon>
        <taxon>Ascomycota</taxon>
        <taxon>Pezizomycotina</taxon>
        <taxon>Eurotiomycetes</taxon>
        <taxon>Chaetothyriomycetidae</taxon>
        <taxon>Chaetothyriales</taxon>
        <taxon>Herpotrichiellaceae</taxon>
        <taxon>Exophiala</taxon>
    </lineage>
</organism>
<evidence type="ECO:0000313" key="2">
    <source>
        <dbReference type="Proteomes" id="UP000027920"/>
    </source>
</evidence>